<name>A0ABT5P8E1_9PSED</name>
<comment type="caution">
    <text evidence="2">The sequence shown here is derived from an EMBL/GenBank/DDBJ whole genome shotgun (WGS) entry which is preliminary data.</text>
</comment>
<proteinExistence type="predicted"/>
<organism evidence="2 3">
    <name type="scientific">Pseudomonas rubra</name>
    <dbReference type="NCBI Taxonomy" id="2942627"/>
    <lineage>
        <taxon>Bacteria</taxon>
        <taxon>Pseudomonadati</taxon>
        <taxon>Pseudomonadota</taxon>
        <taxon>Gammaproteobacteria</taxon>
        <taxon>Pseudomonadales</taxon>
        <taxon>Pseudomonadaceae</taxon>
        <taxon>Pseudomonas</taxon>
    </lineage>
</organism>
<evidence type="ECO:0000313" key="2">
    <source>
        <dbReference type="EMBL" id="MDD1014580.1"/>
    </source>
</evidence>
<dbReference type="PANTHER" id="PTHR24373:SF275">
    <property type="entry name" value="TIR DOMAIN-CONTAINING PROTEIN"/>
    <property type="match status" value="1"/>
</dbReference>
<dbReference type="PANTHER" id="PTHR24373">
    <property type="entry name" value="SLIT RELATED LEUCINE-RICH REPEAT NEURONAL PROTEIN"/>
    <property type="match status" value="1"/>
</dbReference>
<dbReference type="Proteomes" id="UP001148184">
    <property type="component" value="Unassembled WGS sequence"/>
</dbReference>
<dbReference type="InterPro" id="IPR050328">
    <property type="entry name" value="Dev_Immune_Receptor"/>
</dbReference>
<dbReference type="EMBL" id="JAMDGZ010000024">
    <property type="protein sequence ID" value="MDD1014580.1"/>
    <property type="molecule type" value="Genomic_DNA"/>
</dbReference>
<evidence type="ECO:0000313" key="3">
    <source>
        <dbReference type="Proteomes" id="UP001148184"/>
    </source>
</evidence>
<dbReference type="PROSITE" id="PS51450">
    <property type="entry name" value="LRR"/>
    <property type="match status" value="1"/>
</dbReference>
<reference evidence="2 3" key="1">
    <citation type="submission" date="2022-05" db="EMBL/GenBank/DDBJ databases">
        <title>Novel Pseudomonas spp. Isolated from a Rainbow Trout Aquaculture Facility.</title>
        <authorList>
            <person name="Testerman T."/>
            <person name="Graf J."/>
        </authorList>
    </citation>
    <scope>NUCLEOTIDE SEQUENCE [LARGE SCALE GENOMIC DNA]</scope>
    <source>
        <strain evidence="2 3">ID1025</strain>
    </source>
</reference>
<accession>A0ABT5P8E1</accession>
<protein>
    <submittedName>
        <fullName evidence="2">Leucine-rich repeat domain-containing protein</fullName>
    </submittedName>
</protein>
<evidence type="ECO:0000256" key="1">
    <source>
        <dbReference type="ARBA" id="ARBA00022729"/>
    </source>
</evidence>
<dbReference type="Gene3D" id="3.80.10.10">
    <property type="entry name" value="Ribonuclease Inhibitor"/>
    <property type="match status" value="1"/>
</dbReference>
<dbReference type="InterPro" id="IPR001611">
    <property type="entry name" value="Leu-rich_rpt"/>
</dbReference>
<keyword evidence="1" id="KW-0732">Signal</keyword>
<dbReference type="InterPro" id="IPR032675">
    <property type="entry name" value="LRR_dom_sf"/>
</dbReference>
<sequence>MLAPAFRRLFIGRVPLDQRATVLDKLRQRLDASDQGNPQQHWQPRANADLQLARSRIVEPLFGYLQDRHLERLKAEAQQVAVPTADADARARDERVQRLENFGLNVLNLASFFIPGLGEIMLAVTAWQLLHECIEGVEAWQHGDRDTALQHAASVGLNLGLIAGFAVAGTLATRLFNSPLMERLDEVTLADGSERLWQPDLAPYRSDIALPDDLQANQQGQYLLAGKHYIRIEGQLYEQRLDASGEQWRMVHPQQPQGYQPPLLHNGEGAWRAEHEQPLDWSYPTLVRRLSEAYQGYSDTQLETARQISGVERTALRQVHLRGEPCPPLLADALQRLALAEQAATPAIDLPRLYEGSGVQSSASLQLRVDYPQLSRPLAARLLRRLQPEEISAWQAGEPLPAWFSVLARQINSEVPLSRALEGLFVPGLVSRDSEHLLLACLQRLPGWSPALRLELRAASPQGPLLASIGEVTAGQRCTVLKSALGYEAWRVERPAPGTVHADLYAALFEALPATQRQALGLMPGAVEPLRLAIQARATASREQAARWLWGHARSAPARARLLGGLPSGDNFHYPDQPLSIPYLTRRMRRLYPSFSERDIVHTLQQWHAEGANVILEVRAQEQALQQLRRDLQAWAGQAPRRQRAINPLVEAWRHNTLRLLSSGEPLPSLNLSNLELENHDLQSLLLPDRFAHIRDLDLGGNRQLSQLPAGLLARLPGLERVYLDGCRFDQLPDLVQPARLQALDMENNRLTWDAQAQTTLRSFTRLRLLELSNNPLLQAPDLGGLPELRGINLTHCSLTELPTGLASLDHPFSLELGENQFTHLPEPLLIPEPVARVMCLESPWLRPQVLEQIEAYYTEHGIDLLVAEGDYEELLYGITPTQLQVWNRLPLGYRRDLRVLTLDDAFARDPQQAQQRLWQRLERMDQDPAFRAQALGRPAGELLELPLPVGDQPPRI</sequence>
<gene>
    <name evidence="2" type="ORF">M5G17_12940</name>
</gene>
<dbReference type="SUPFAM" id="SSF52058">
    <property type="entry name" value="L domain-like"/>
    <property type="match status" value="1"/>
</dbReference>
<keyword evidence="3" id="KW-1185">Reference proteome</keyword>